<dbReference type="AlphaFoldDB" id="D6ZCJ0"/>
<dbReference type="PANTHER" id="PTHR43667">
    <property type="entry name" value="CYCLOPROPANE-FATTY-ACYL-PHOSPHOLIPID SYNTHASE"/>
    <property type="match status" value="1"/>
</dbReference>
<protein>
    <submittedName>
        <fullName evidence="7">Cyclopropane-fatty-acyl-phospholipid synthase</fullName>
        <ecNumber evidence="7">2.1.1.79</ecNumber>
    </submittedName>
</protein>
<keyword evidence="3 7" id="KW-0808">Transferase</keyword>
<dbReference type="CDD" id="cd02440">
    <property type="entry name" value="AdoMet_MTases"/>
    <property type="match status" value="1"/>
</dbReference>
<dbReference type="InterPro" id="IPR050723">
    <property type="entry name" value="CFA/CMAS"/>
</dbReference>
<dbReference type="eggNOG" id="COG2230">
    <property type="taxonomic scope" value="Bacteria"/>
</dbReference>
<dbReference type="SUPFAM" id="SSF53335">
    <property type="entry name" value="S-adenosyl-L-methionine-dependent methyltransferases"/>
    <property type="match status" value="1"/>
</dbReference>
<dbReference type="PANTHER" id="PTHR43667:SF1">
    <property type="entry name" value="CYCLOPROPANE-FATTY-ACYL-PHOSPHOLIPID SYNTHASE"/>
    <property type="match status" value="1"/>
</dbReference>
<keyword evidence="2 7" id="KW-0489">Methyltransferase</keyword>
<organism evidence="7 8">
    <name type="scientific">Segniliparus rotundus (strain ATCC BAA-972 / CDC 1076 / CIP 108378 / DSM 44985 / JCM 13578)</name>
    <dbReference type="NCBI Taxonomy" id="640132"/>
    <lineage>
        <taxon>Bacteria</taxon>
        <taxon>Bacillati</taxon>
        <taxon>Actinomycetota</taxon>
        <taxon>Actinomycetes</taxon>
        <taxon>Mycobacteriales</taxon>
        <taxon>Segniliparaceae</taxon>
        <taxon>Segniliparus</taxon>
    </lineage>
</organism>
<keyword evidence="4" id="KW-0949">S-adenosyl-L-methionine</keyword>
<keyword evidence="5" id="KW-0443">Lipid metabolism</keyword>
<evidence type="ECO:0000313" key="8">
    <source>
        <dbReference type="Proteomes" id="UP000002247"/>
    </source>
</evidence>
<feature type="binding site" evidence="6">
    <location>
        <begin position="34"/>
        <end position="35"/>
    </location>
    <ligand>
        <name>S-adenosyl-L-methionine</name>
        <dbReference type="ChEBI" id="CHEBI:59789"/>
    </ligand>
</feature>
<dbReference type="EC" id="2.1.1.79" evidence="7"/>
<name>D6ZCJ0_SEGRD</name>
<dbReference type="PIRSF" id="PIRSF003085">
    <property type="entry name" value="CMAS"/>
    <property type="match status" value="1"/>
</dbReference>
<comment type="similarity">
    <text evidence="1">Belongs to the CFA/CMAS family.</text>
</comment>
<sequence>MTKLRPFYEDIEAHYDVENSIEFFSLWLDETLGYTCGYWPRPNMTSAEAQIAKFDLALGKLGLEPGMTLLDIGCGWGAGLIRAYEKYDVNVIGLTISPSQYEYTKKKLAALDGKRKAEVVLQGWEEYEGKVDRIVSVGAFEHFRVERHGAFFEKAYSMLPEDGKMLLHCIVGYSRAALEQMGLWQVDRNLIRYTHLIRNYIFPGAELVDPQSIVSEAAKAKFRCDMIQPLGLHYGKTLDVWLENFMAKKDEIIALSSPELYQIYINYLAGSAHYFRTGHINIAQFTLTKKPLPWLETPPNTPPFVFKSWNS</sequence>
<dbReference type="Proteomes" id="UP000002247">
    <property type="component" value="Chromosome"/>
</dbReference>
<accession>D6ZCJ0</accession>
<feature type="binding site" evidence="6">
    <location>
        <begin position="124"/>
        <end position="125"/>
    </location>
    <ligand>
        <name>S-adenosyl-L-methionine</name>
        <dbReference type="ChEBI" id="CHEBI:59789"/>
    </ligand>
</feature>
<evidence type="ECO:0000256" key="4">
    <source>
        <dbReference type="ARBA" id="ARBA00022691"/>
    </source>
</evidence>
<evidence type="ECO:0000256" key="1">
    <source>
        <dbReference type="ARBA" id="ARBA00010815"/>
    </source>
</evidence>
<dbReference type="GO" id="GO:0032259">
    <property type="term" value="P:methylation"/>
    <property type="evidence" value="ECO:0007669"/>
    <property type="project" value="UniProtKB-KW"/>
</dbReference>
<evidence type="ECO:0000256" key="5">
    <source>
        <dbReference type="ARBA" id="ARBA00023098"/>
    </source>
</evidence>
<dbReference type="Gene3D" id="3.40.50.150">
    <property type="entry name" value="Vaccinia Virus protein VP39"/>
    <property type="match status" value="1"/>
</dbReference>
<dbReference type="OrthoDB" id="9782855at2"/>
<dbReference type="RefSeq" id="WP_013137488.1">
    <property type="nucleotide sequence ID" value="NC_014168.1"/>
</dbReference>
<dbReference type="InterPro" id="IPR029063">
    <property type="entry name" value="SAM-dependent_MTases_sf"/>
</dbReference>
<proteinExistence type="inferred from homology"/>
<dbReference type="KEGG" id="srt:Srot_0548"/>
<dbReference type="EMBL" id="CP001958">
    <property type="protein sequence ID" value="ADG97032.1"/>
    <property type="molecule type" value="Genomic_DNA"/>
</dbReference>
<dbReference type="HOGENOM" id="CLU_026434_3_0_11"/>
<dbReference type="GO" id="GO:0008610">
    <property type="term" value="P:lipid biosynthetic process"/>
    <property type="evidence" value="ECO:0007669"/>
    <property type="project" value="InterPro"/>
</dbReference>
<feature type="binding site" evidence="6">
    <location>
        <begin position="95"/>
        <end position="100"/>
    </location>
    <ligand>
        <name>S-adenosyl-L-methionine</name>
        <dbReference type="ChEBI" id="CHEBI:59789"/>
    </ligand>
</feature>
<evidence type="ECO:0000256" key="6">
    <source>
        <dbReference type="PIRSR" id="PIRSR003085-2"/>
    </source>
</evidence>
<feature type="binding site" evidence="6">
    <location>
        <begin position="69"/>
        <end position="77"/>
    </location>
    <ligand>
        <name>S-adenosyl-L-methionine</name>
        <dbReference type="ChEBI" id="CHEBI:59789"/>
    </ligand>
</feature>
<keyword evidence="8" id="KW-1185">Reference proteome</keyword>
<gene>
    <name evidence="7" type="ordered locus">Srot_0548</name>
</gene>
<evidence type="ECO:0000256" key="2">
    <source>
        <dbReference type="ARBA" id="ARBA00022603"/>
    </source>
</evidence>
<dbReference type="GO" id="GO:0008825">
    <property type="term" value="F:cyclopropane-fatty-acyl-phospholipid synthase activity"/>
    <property type="evidence" value="ECO:0007669"/>
    <property type="project" value="UniProtKB-EC"/>
</dbReference>
<dbReference type="InterPro" id="IPR003333">
    <property type="entry name" value="CMAS"/>
</dbReference>
<reference evidence="7 8" key="1">
    <citation type="journal article" date="2010" name="Stand. Genomic Sci.">
        <title>Complete genome sequence of Segniliparus rotundus type strain (CDC 1076).</title>
        <authorList>
            <person name="Sikorski J."/>
            <person name="Lapidus A."/>
            <person name="Copeland A."/>
            <person name="Misra M."/>
            <person name="Glavina Del Rio T."/>
            <person name="Nolan M."/>
            <person name="Lucas S."/>
            <person name="Chen F."/>
            <person name="Tice H."/>
            <person name="Cheng J.F."/>
            <person name="Jando M."/>
            <person name="Schneider S."/>
            <person name="Bruce D."/>
            <person name="Goodwin L."/>
            <person name="Pitluck S."/>
            <person name="Liolios K."/>
            <person name="Mikhailova N."/>
            <person name="Pati A."/>
            <person name="Ivanova N."/>
            <person name="Mavromatis K."/>
            <person name="Chen A."/>
            <person name="Palaniappan K."/>
            <person name="Chertkov O."/>
            <person name="Land M."/>
            <person name="Hauser L."/>
            <person name="Chang Y.J."/>
            <person name="Jeffries C.D."/>
            <person name="Brettin T."/>
            <person name="Detter J.C."/>
            <person name="Han C."/>
            <person name="Rohde M."/>
            <person name="Goker M."/>
            <person name="Bristow J."/>
            <person name="Eisen J.A."/>
            <person name="Markowitz V."/>
            <person name="Hugenholtz P."/>
            <person name="Kyrpides N.C."/>
            <person name="Klenk H.P."/>
        </authorList>
    </citation>
    <scope>NUCLEOTIDE SEQUENCE [LARGE SCALE GENOMIC DNA]</scope>
    <source>
        <strain evidence="8">ATCC BAA-972 / CDC 1076 / CIP 108378 / DSM 44985 / JCM 13578</strain>
    </source>
</reference>
<dbReference type="Pfam" id="PF02353">
    <property type="entry name" value="CMAS"/>
    <property type="match status" value="1"/>
</dbReference>
<dbReference type="STRING" id="640132.Srot_0548"/>
<evidence type="ECO:0000256" key="3">
    <source>
        <dbReference type="ARBA" id="ARBA00022679"/>
    </source>
</evidence>
<dbReference type="FunFam" id="3.40.50.150:FF:000115">
    <property type="entry name" value="Cyclopropane mycolic acid synthase 1"/>
    <property type="match status" value="1"/>
</dbReference>
<evidence type="ECO:0000313" key="7">
    <source>
        <dbReference type="EMBL" id="ADG97032.1"/>
    </source>
</evidence>